<dbReference type="Gene3D" id="3.30.565.10">
    <property type="entry name" value="Histidine kinase-like ATPase, C-terminal domain"/>
    <property type="match status" value="1"/>
</dbReference>
<dbReference type="Gene3D" id="1.25.40.10">
    <property type="entry name" value="Tetratricopeptide repeat domain"/>
    <property type="match status" value="1"/>
</dbReference>
<gene>
    <name evidence="11" type="ORF">IO89_12110</name>
</gene>
<dbReference type="SUPFAM" id="SSF47384">
    <property type="entry name" value="Homodimeric domain of signal transducing histidine kinase"/>
    <property type="match status" value="1"/>
</dbReference>
<comment type="caution">
    <text evidence="11">The sequence shown here is derived from an EMBL/GenBank/DDBJ whole genome shotgun (WGS) entry which is preliminary data.</text>
</comment>
<dbReference type="GO" id="GO:0000156">
    <property type="term" value="F:phosphorelay response regulator activity"/>
    <property type="evidence" value="ECO:0007669"/>
    <property type="project" value="TreeGrafter"/>
</dbReference>
<name>A0A085BES2_9FLAO</name>
<evidence type="ECO:0000256" key="5">
    <source>
        <dbReference type="ARBA" id="ARBA00022777"/>
    </source>
</evidence>
<dbReference type="InterPro" id="IPR036097">
    <property type="entry name" value="HisK_dim/P_sf"/>
</dbReference>
<feature type="domain" description="Histidine kinase" evidence="10">
    <location>
        <begin position="445"/>
        <end position="644"/>
    </location>
</feature>
<evidence type="ECO:0000259" key="10">
    <source>
        <dbReference type="PROSITE" id="PS50109"/>
    </source>
</evidence>
<evidence type="ECO:0000256" key="9">
    <source>
        <dbReference type="SAM" id="Phobius"/>
    </source>
</evidence>
<keyword evidence="9" id="KW-0812">Transmembrane</keyword>
<dbReference type="InterPro" id="IPR005467">
    <property type="entry name" value="His_kinase_dom"/>
</dbReference>
<protein>
    <recommendedName>
        <fullName evidence="2">histidine kinase</fullName>
        <ecNumber evidence="2">2.7.13.3</ecNumber>
    </recommendedName>
</protein>
<dbReference type="EMBL" id="JPLY01000004">
    <property type="protein sequence ID" value="KFC20967.1"/>
    <property type="molecule type" value="Genomic_DNA"/>
</dbReference>
<evidence type="ECO:0000256" key="1">
    <source>
        <dbReference type="ARBA" id="ARBA00000085"/>
    </source>
</evidence>
<keyword evidence="6" id="KW-0067">ATP-binding</keyword>
<dbReference type="Gene3D" id="1.10.287.130">
    <property type="match status" value="1"/>
</dbReference>
<accession>A0A085BES2</accession>
<keyword evidence="9" id="KW-0472">Membrane</keyword>
<keyword evidence="7" id="KW-0902">Two-component regulatory system</keyword>
<evidence type="ECO:0000256" key="7">
    <source>
        <dbReference type="ARBA" id="ARBA00023012"/>
    </source>
</evidence>
<evidence type="ECO:0000256" key="6">
    <source>
        <dbReference type="ARBA" id="ARBA00022840"/>
    </source>
</evidence>
<keyword evidence="9" id="KW-1133">Transmembrane helix</keyword>
<dbReference type="InterPro" id="IPR019734">
    <property type="entry name" value="TPR_rpt"/>
</dbReference>
<organism evidence="11 12">
    <name type="scientific">Epilithonimonas lactis</name>
    <dbReference type="NCBI Taxonomy" id="421072"/>
    <lineage>
        <taxon>Bacteria</taxon>
        <taxon>Pseudomonadati</taxon>
        <taxon>Bacteroidota</taxon>
        <taxon>Flavobacteriia</taxon>
        <taxon>Flavobacteriales</taxon>
        <taxon>Weeksellaceae</taxon>
        <taxon>Chryseobacterium group</taxon>
        <taxon>Epilithonimonas</taxon>
    </lineage>
</organism>
<dbReference type="PROSITE" id="PS50109">
    <property type="entry name" value="HIS_KIN"/>
    <property type="match status" value="1"/>
</dbReference>
<feature type="transmembrane region" description="Helical" evidence="9">
    <location>
        <begin position="395"/>
        <end position="415"/>
    </location>
</feature>
<dbReference type="InterPro" id="IPR003594">
    <property type="entry name" value="HATPase_dom"/>
</dbReference>
<dbReference type="CDD" id="cd00082">
    <property type="entry name" value="HisKA"/>
    <property type="match status" value="1"/>
</dbReference>
<dbReference type="GO" id="GO:0005524">
    <property type="term" value="F:ATP binding"/>
    <property type="evidence" value="ECO:0007669"/>
    <property type="project" value="UniProtKB-KW"/>
</dbReference>
<keyword evidence="8" id="KW-0802">TPR repeat</keyword>
<dbReference type="GO" id="GO:0030295">
    <property type="term" value="F:protein kinase activator activity"/>
    <property type="evidence" value="ECO:0007669"/>
    <property type="project" value="TreeGrafter"/>
</dbReference>
<dbReference type="Pfam" id="PF02518">
    <property type="entry name" value="HATPase_c"/>
    <property type="match status" value="1"/>
</dbReference>
<evidence type="ECO:0000313" key="12">
    <source>
        <dbReference type="Proteomes" id="UP000028623"/>
    </source>
</evidence>
<sequence>MSLFSQEFSKLDFFRTESRKNNTDEKQFELQQKLIEIYRIYNPDSCFFYTQKNLQLIKKNNWQEKKGKTLLGLVGYCTEKNKLNEGLKFNKRSLLINQKNKDNYNLADNYYMFGRLFHQKGEHADAVKNYMIAIDFGEKSNNLWIVSSAYRSLAFLYLDESNEEKSYENINKALAVAQKAKSKEALGFCYGVLAEIERNFQKFNEAGNHFKIAYQYFDETQNDYGMAWLYTNWSLLDITRLMESYAMQLKAQNIWDKISPDHYMSVVNHYNMAYSYMDFYKDYDKYKGQLKYKRSELLPKAQEEFDISKNIAQKNNNMQWVMFNYSGMAELSKTKRDLDAYVKNITQLYTTRDSIYSQKRKNEIAKIESQKIVNQKNKEIALNKIIIKNKEQEKIYYLLGLAALFVIGILLFFLYRQSKKNSSRLQSLNQELEKANKNKMRFFGILNHDLRSPVVSLIHFLNLQKDAPELMDDETKIRLEKQTSDSADQLLTQMEDLLLWSKGQMENFEPNKQFYSANEVFDEVKKEFVWVSNIDLEFETPSNLKIFTDKEYLKTILRNLINNAVKVLQNVNQPHIFCKVWEQGDFHYILIKDNGGGTNIEKFQALYDDKMSIGTTKGLGMHVIRDLCKAIDCKIEVDTNVEAGETRIMLCIKKV</sequence>
<dbReference type="PANTHER" id="PTHR42878">
    <property type="entry name" value="TWO-COMPONENT HISTIDINE KINASE"/>
    <property type="match status" value="1"/>
</dbReference>
<dbReference type="STRING" id="421072.SAMN04488097_0304"/>
<keyword evidence="3" id="KW-0808">Transferase</keyword>
<keyword evidence="5" id="KW-0418">Kinase</keyword>
<keyword evidence="12" id="KW-1185">Reference proteome</keyword>
<dbReference type="Proteomes" id="UP000028623">
    <property type="component" value="Unassembled WGS sequence"/>
</dbReference>
<dbReference type="GO" id="GO:0000155">
    <property type="term" value="F:phosphorelay sensor kinase activity"/>
    <property type="evidence" value="ECO:0007669"/>
    <property type="project" value="InterPro"/>
</dbReference>
<comment type="catalytic activity">
    <reaction evidence="1">
        <text>ATP + protein L-histidine = ADP + protein N-phospho-L-histidine.</text>
        <dbReference type="EC" id="2.7.13.3"/>
    </reaction>
</comment>
<feature type="repeat" description="TPR" evidence="8">
    <location>
        <begin position="107"/>
        <end position="140"/>
    </location>
</feature>
<dbReference type="PROSITE" id="PS50005">
    <property type="entry name" value="TPR"/>
    <property type="match status" value="1"/>
</dbReference>
<evidence type="ECO:0000256" key="3">
    <source>
        <dbReference type="ARBA" id="ARBA00022679"/>
    </source>
</evidence>
<evidence type="ECO:0000256" key="8">
    <source>
        <dbReference type="PROSITE-ProRule" id="PRU00339"/>
    </source>
</evidence>
<proteinExistence type="predicted"/>
<evidence type="ECO:0000256" key="4">
    <source>
        <dbReference type="ARBA" id="ARBA00022741"/>
    </source>
</evidence>
<dbReference type="eggNOG" id="COG0457">
    <property type="taxonomic scope" value="Bacteria"/>
</dbReference>
<dbReference type="GO" id="GO:0007234">
    <property type="term" value="P:osmosensory signaling via phosphorelay pathway"/>
    <property type="evidence" value="ECO:0007669"/>
    <property type="project" value="TreeGrafter"/>
</dbReference>
<dbReference type="PANTHER" id="PTHR42878:SF7">
    <property type="entry name" value="SENSOR HISTIDINE KINASE GLRK"/>
    <property type="match status" value="1"/>
</dbReference>
<reference evidence="11 12" key="1">
    <citation type="submission" date="2014-07" db="EMBL/GenBank/DDBJ databases">
        <title>Epilithonimonas lactis LMG 22401 Genome.</title>
        <authorList>
            <person name="Pipes S.E."/>
            <person name="Stropko S.J."/>
        </authorList>
    </citation>
    <scope>NUCLEOTIDE SEQUENCE [LARGE SCALE GENOMIC DNA]</scope>
    <source>
        <strain evidence="11 12">LMG 24401</strain>
    </source>
</reference>
<dbReference type="EC" id="2.7.13.3" evidence="2"/>
<dbReference type="InterPro" id="IPR050351">
    <property type="entry name" value="BphY/WalK/GraS-like"/>
</dbReference>
<evidence type="ECO:0000256" key="2">
    <source>
        <dbReference type="ARBA" id="ARBA00012438"/>
    </source>
</evidence>
<dbReference type="AlphaFoldDB" id="A0A085BES2"/>
<keyword evidence="4" id="KW-0547">Nucleotide-binding</keyword>
<evidence type="ECO:0000313" key="11">
    <source>
        <dbReference type="EMBL" id="KFC20967.1"/>
    </source>
</evidence>
<dbReference type="eggNOG" id="COG0642">
    <property type="taxonomic scope" value="Bacteria"/>
</dbReference>
<dbReference type="InterPro" id="IPR011990">
    <property type="entry name" value="TPR-like_helical_dom_sf"/>
</dbReference>
<dbReference type="InterPro" id="IPR003661">
    <property type="entry name" value="HisK_dim/P_dom"/>
</dbReference>
<dbReference type="SUPFAM" id="SSF48452">
    <property type="entry name" value="TPR-like"/>
    <property type="match status" value="1"/>
</dbReference>
<dbReference type="InterPro" id="IPR036890">
    <property type="entry name" value="HATPase_C_sf"/>
</dbReference>
<dbReference type="SUPFAM" id="SSF55874">
    <property type="entry name" value="ATPase domain of HSP90 chaperone/DNA topoisomerase II/histidine kinase"/>
    <property type="match status" value="1"/>
</dbReference>